<feature type="transmembrane region" description="Helical" evidence="7">
    <location>
        <begin position="124"/>
        <end position="146"/>
    </location>
</feature>
<reference evidence="9" key="1">
    <citation type="submission" date="2020-05" db="EMBL/GenBank/DDBJ databases">
        <authorList>
            <person name="Chiriac C."/>
            <person name="Salcher M."/>
            <person name="Ghai R."/>
            <person name="Kavagutti S V."/>
        </authorList>
    </citation>
    <scope>NUCLEOTIDE SEQUENCE</scope>
</reference>
<proteinExistence type="inferred from homology"/>
<evidence type="ECO:0000259" key="8">
    <source>
        <dbReference type="Pfam" id="PF02687"/>
    </source>
</evidence>
<dbReference type="InterPro" id="IPR003838">
    <property type="entry name" value="ABC3_permease_C"/>
</dbReference>
<name>A0A6J7U8K0_9ZZZZ</name>
<keyword evidence="5 7" id="KW-0472">Membrane</keyword>
<dbReference type="PANTHER" id="PTHR30572:SF4">
    <property type="entry name" value="ABC TRANSPORTER PERMEASE YTRF"/>
    <property type="match status" value="1"/>
</dbReference>
<evidence type="ECO:0000256" key="7">
    <source>
        <dbReference type="SAM" id="Phobius"/>
    </source>
</evidence>
<gene>
    <name evidence="9" type="ORF">UFOPK4354_00292</name>
</gene>
<feature type="transmembrane region" description="Helical" evidence="7">
    <location>
        <begin position="89"/>
        <end position="112"/>
    </location>
</feature>
<protein>
    <submittedName>
        <fullName evidence="9">Unannotated protein</fullName>
    </submittedName>
</protein>
<keyword evidence="2" id="KW-1003">Cell membrane</keyword>
<organism evidence="9">
    <name type="scientific">freshwater metagenome</name>
    <dbReference type="NCBI Taxonomy" id="449393"/>
    <lineage>
        <taxon>unclassified sequences</taxon>
        <taxon>metagenomes</taxon>
        <taxon>ecological metagenomes</taxon>
    </lineage>
</organism>
<evidence type="ECO:0000313" key="9">
    <source>
        <dbReference type="EMBL" id="CAB5062091.1"/>
    </source>
</evidence>
<dbReference type="Pfam" id="PF02687">
    <property type="entry name" value="FtsX"/>
    <property type="match status" value="1"/>
</dbReference>
<sequence>MGQDLEKVLQGYTGVEVQPGNFIGQIVGTVFDFLIAAVNALLAMSVIVALVGIVNTMTLSIFERRRELGMVRALGMTRQQVGRMVRFEAVLIGLLGTLVGMGAGILLSWVVISSIADGAIDLSFNWARVGLIFLVGILVGVVASILPARRATRLNMLDAMSEA</sequence>
<accession>A0A6J7U8K0</accession>
<evidence type="ECO:0000256" key="2">
    <source>
        <dbReference type="ARBA" id="ARBA00022475"/>
    </source>
</evidence>
<dbReference type="GO" id="GO:0022857">
    <property type="term" value="F:transmembrane transporter activity"/>
    <property type="evidence" value="ECO:0007669"/>
    <property type="project" value="TreeGrafter"/>
</dbReference>
<dbReference type="InterPro" id="IPR050250">
    <property type="entry name" value="Macrolide_Exporter_MacB"/>
</dbReference>
<evidence type="ECO:0000256" key="1">
    <source>
        <dbReference type="ARBA" id="ARBA00004651"/>
    </source>
</evidence>
<keyword evidence="4 7" id="KW-1133">Transmembrane helix</keyword>
<keyword evidence="3 7" id="KW-0812">Transmembrane</keyword>
<dbReference type="EMBL" id="CAFBQW010000019">
    <property type="protein sequence ID" value="CAB5062091.1"/>
    <property type="molecule type" value="Genomic_DNA"/>
</dbReference>
<evidence type="ECO:0000256" key="3">
    <source>
        <dbReference type="ARBA" id="ARBA00022692"/>
    </source>
</evidence>
<evidence type="ECO:0000256" key="4">
    <source>
        <dbReference type="ARBA" id="ARBA00022989"/>
    </source>
</evidence>
<comment type="subcellular location">
    <subcellularLocation>
        <location evidence="1">Cell membrane</location>
        <topology evidence="1">Multi-pass membrane protein</topology>
    </subcellularLocation>
</comment>
<dbReference type="PANTHER" id="PTHR30572">
    <property type="entry name" value="MEMBRANE COMPONENT OF TRANSPORTER-RELATED"/>
    <property type="match status" value="1"/>
</dbReference>
<comment type="similarity">
    <text evidence="6">Belongs to the ABC-4 integral membrane protein family.</text>
</comment>
<dbReference type="AlphaFoldDB" id="A0A6J7U8K0"/>
<feature type="domain" description="ABC3 transporter permease C-terminal" evidence="8">
    <location>
        <begin position="40"/>
        <end position="155"/>
    </location>
</feature>
<dbReference type="GO" id="GO:0005886">
    <property type="term" value="C:plasma membrane"/>
    <property type="evidence" value="ECO:0007669"/>
    <property type="project" value="UniProtKB-SubCell"/>
</dbReference>
<evidence type="ECO:0000256" key="5">
    <source>
        <dbReference type="ARBA" id="ARBA00023136"/>
    </source>
</evidence>
<evidence type="ECO:0000256" key="6">
    <source>
        <dbReference type="ARBA" id="ARBA00038076"/>
    </source>
</evidence>
<feature type="transmembrane region" description="Helical" evidence="7">
    <location>
        <begin position="33"/>
        <end position="62"/>
    </location>
</feature>